<organism evidence="3 4">
    <name type="scientific">Paractinoplanes toevensis</name>
    <dbReference type="NCBI Taxonomy" id="571911"/>
    <lineage>
        <taxon>Bacteria</taxon>
        <taxon>Bacillati</taxon>
        <taxon>Actinomycetota</taxon>
        <taxon>Actinomycetes</taxon>
        <taxon>Micromonosporales</taxon>
        <taxon>Micromonosporaceae</taxon>
        <taxon>Paractinoplanes</taxon>
    </lineage>
</organism>
<keyword evidence="1" id="KW-0472">Membrane</keyword>
<protein>
    <recommendedName>
        <fullName evidence="2">DUF1707 domain-containing protein</fullName>
    </recommendedName>
</protein>
<dbReference type="Proteomes" id="UP000677082">
    <property type="component" value="Unassembled WGS sequence"/>
</dbReference>
<keyword evidence="1" id="KW-1133">Transmembrane helix</keyword>
<feature type="transmembrane region" description="Helical" evidence="1">
    <location>
        <begin position="127"/>
        <end position="146"/>
    </location>
</feature>
<accession>A0A919W4Z6</accession>
<keyword evidence="1" id="KW-0812">Transmembrane</keyword>
<reference evidence="3 4" key="1">
    <citation type="submission" date="2021-03" db="EMBL/GenBank/DDBJ databases">
        <title>Whole genome shotgun sequence of Actinoplanes toevensis NBRC 105298.</title>
        <authorList>
            <person name="Komaki H."/>
            <person name="Tamura T."/>
        </authorList>
    </citation>
    <scope>NUCLEOTIDE SEQUENCE [LARGE SCALE GENOMIC DNA]</scope>
    <source>
        <strain evidence="3 4">NBRC 105298</strain>
    </source>
</reference>
<dbReference type="Pfam" id="PF08044">
    <property type="entry name" value="DUF1707"/>
    <property type="match status" value="1"/>
</dbReference>
<dbReference type="InterPro" id="IPR012551">
    <property type="entry name" value="DUF1707_SHOCT-like"/>
</dbReference>
<feature type="domain" description="DUF1707" evidence="2">
    <location>
        <begin position="6"/>
        <end position="57"/>
    </location>
</feature>
<comment type="caution">
    <text evidence="3">The sequence shown here is derived from an EMBL/GenBank/DDBJ whole genome shotgun (WGS) entry which is preliminary data.</text>
</comment>
<evidence type="ECO:0000313" key="4">
    <source>
        <dbReference type="Proteomes" id="UP000677082"/>
    </source>
</evidence>
<evidence type="ECO:0000313" key="3">
    <source>
        <dbReference type="EMBL" id="GIM92285.1"/>
    </source>
</evidence>
<evidence type="ECO:0000259" key="2">
    <source>
        <dbReference type="Pfam" id="PF08044"/>
    </source>
</evidence>
<proteinExistence type="predicted"/>
<sequence>MVRDHRVGPAERTQVLGLLGNAFEAGVLPVGDYDARVTAVGTATHASQLRLQISDLPPAYAWGELPPLPPEATPASGRIALVLGIASVPMSVCGIGFLLGLLAVIASRGGGPEPGGPRVTPALIGRIFGFIGIALSIVAVVAVLIARP</sequence>
<dbReference type="EMBL" id="BOQN01000052">
    <property type="protein sequence ID" value="GIM92285.1"/>
    <property type="molecule type" value="Genomic_DNA"/>
</dbReference>
<feature type="transmembrane region" description="Helical" evidence="1">
    <location>
        <begin position="79"/>
        <end position="107"/>
    </location>
</feature>
<name>A0A919W4Z6_9ACTN</name>
<gene>
    <name evidence="3" type="ORF">Ato02nite_040780</name>
</gene>
<dbReference type="AlphaFoldDB" id="A0A919W4Z6"/>
<dbReference type="RefSeq" id="WP_213008157.1">
    <property type="nucleotide sequence ID" value="NZ_BOQN01000052.1"/>
</dbReference>
<keyword evidence="4" id="KW-1185">Reference proteome</keyword>
<evidence type="ECO:0000256" key="1">
    <source>
        <dbReference type="SAM" id="Phobius"/>
    </source>
</evidence>